<dbReference type="PROSITE" id="PS00924">
    <property type="entry name" value="ASP_GLU_RACEMASE_2"/>
    <property type="match status" value="1"/>
</dbReference>
<dbReference type="GO" id="GO:0009252">
    <property type="term" value="P:peptidoglycan biosynthetic process"/>
    <property type="evidence" value="ECO:0007669"/>
    <property type="project" value="UniProtKB-UniRule"/>
</dbReference>
<comment type="similarity">
    <text evidence="7">Belongs to the aspartate/glutamate racemases family.</text>
</comment>
<evidence type="ECO:0000313" key="9">
    <source>
        <dbReference type="Proteomes" id="UP001139333"/>
    </source>
</evidence>
<dbReference type="PANTHER" id="PTHR21198:SF2">
    <property type="entry name" value="GLUTAMATE RACEMASE"/>
    <property type="match status" value="1"/>
</dbReference>
<feature type="active site" description="Proton donor/acceptor" evidence="7">
    <location>
        <position position="73"/>
    </location>
</feature>
<dbReference type="EC" id="5.1.1.3" evidence="2 7"/>
<dbReference type="GO" id="GO:0071555">
    <property type="term" value="P:cell wall organization"/>
    <property type="evidence" value="ECO:0007669"/>
    <property type="project" value="UniProtKB-KW"/>
</dbReference>
<dbReference type="GO" id="GO:0008881">
    <property type="term" value="F:glutamate racemase activity"/>
    <property type="evidence" value="ECO:0007669"/>
    <property type="project" value="UniProtKB-UniRule"/>
</dbReference>
<feature type="binding site" evidence="7">
    <location>
        <begin position="41"/>
        <end position="42"/>
    </location>
    <ligand>
        <name>substrate</name>
    </ligand>
</feature>
<dbReference type="FunFam" id="3.40.50.1860:FF:000001">
    <property type="entry name" value="Glutamate racemase"/>
    <property type="match status" value="1"/>
</dbReference>
<name>A0A9X1ZM81_9GAMM</name>
<dbReference type="PANTHER" id="PTHR21198">
    <property type="entry name" value="GLUTAMATE RACEMASE"/>
    <property type="match status" value="1"/>
</dbReference>
<feature type="binding site" evidence="7">
    <location>
        <begin position="9"/>
        <end position="10"/>
    </location>
    <ligand>
        <name>substrate</name>
    </ligand>
</feature>
<accession>A0A9X1ZM81</accession>
<dbReference type="Gene3D" id="3.40.50.1860">
    <property type="match status" value="2"/>
</dbReference>
<feature type="binding site" evidence="7">
    <location>
        <begin position="74"/>
        <end position="75"/>
    </location>
    <ligand>
        <name>substrate</name>
    </ligand>
</feature>
<comment type="function">
    <text evidence="7">Provides the (R)-glutamate required for cell wall biosynthesis.</text>
</comment>
<dbReference type="InterPro" id="IPR033134">
    <property type="entry name" value="Asp/Glu_racemase_AS_2"/>
</dbReference>
<evidence type="ECO:0000256" key="6">
    <source>
        <dbReference type="ARBA" id="ARBA00023316"/>
    </source>
</evidence>
<gene>
    <name evidence="7 8" type="primary">murI</name>
    <name evidence="8" type="ORF">L2672_16050</name>
</gene>
<comment type="catalytic activity">
    <reaction evidence="1 7">
        <text>L-glutamate = D-glutamate</text>
        <dbReference type="Rhea" id="RHEA:12813"/>
        <dbReference type="ChEBI" id="CHEBI:29985"/>
        <dbReference type="ChEBI" id="CHEBI:29986"/>
        <dbReference type="EC" id="5.1.1.3"/>
    </reaction>
</comment>
<proteinExistence type="inferred from homology"/>
<evidence type="ECO:0000256" key="1">
    <source>
        <dbReference type="ARBA" id="ARBA00001602"/>
    </source>
</evidence>
<dbReference type="InterPro" id="IPR001920">
    <property type="entry name" value="Asp/Glu_race"/>
</dbReference>
<dbReference type="RefSeq" id="WP_248996860.1">
    <property type="nucleotide sequence ID" value="NZ_JAKIKP010000017.1"/>
</dbReference>
<dbReference type="Pfam" id="PF01177">
    <property type="entry name" value="Asp_Glu_race"/>
    <property type="match status" value="1"/>
</dbReference>
<keyword evidence="5 7" id="KW-0413">Isomerase</keyword>
<dbReference type="AlphaFoldDB" id="A0A9X1ZM81"/>
<dbReference type="InterPro" id="IPR018187">
    <property type="entry name" value="Asp/Glu_racemase_AS_1"/>
</dbReference>
<keyword evidence="9" id="KW-1185">Reference proteome</keyword>
<evidence type="ECO:0000256" key="5">
    <source>
        <dbReference type="ARBA" id="ARBA00023235"/>
    </source>
</evidence>
<dbReference type="NCBIfam" id="TIGR00067">
    <property type="entry name" value="glut_race"/>
    <property type="match status" value="1"/>
</dbReference>
<dbReference type="InterPro" id="IPR004391">
    <property type="entry name" value="Glu_race"/>
</dbReference>
<dbReference type="HAMAP" id="MF_00258">
    <property type="entry name" value="Glu_racemase"/>
    <property type="match status" value="1"/>
</dbReference>
<dbReference type="GO" id="GO:0008360">
    <property type="term" value="P:regulation of cell shape"/>
    <property type="evidence" value="ECO:0007669"/>
    <property type="project" value="UniProtKB-KW"/>
</dbReference>
<dbReference type="PROSITE" id="PS00923">
    <property type="entry name" value="ASP_GLU_RACEMASE_1"/>
    <property type="match status" value="1"/>
</dbReference>
<evidence type="ECO:0000256" key="3">
    <source>
        <dbReference type="ARBA" id="ARBA00022960"/>
    </source>
</evidence>
<comment type="pathway">
    <text evidence="7">Cell wall biogenesis; peptidoglycan biosynthesis.</text>
</comment>
<feature type="binding site" evidence="7">
    <location>
        <begin position="184"/>
        <end position="185"/>
    </location>
    <ligand>
        <name>substrate</name>
    </ligand>
</feature>
<comment type="caution">
    <text evidence="8">The sequence shown here is derived from an EMBL/GenBank/DDBJ whole genome shotgun (WGS) entry which is preliminary data.</text>
</comment>
<evidence type="ECO:0000313" key="8">
    <source>
        <dbReference type="EMBL" id="MCL1144191.1"/>
    </source>
</evidence>
<feature type="active site" description="Proton donor/acceptor" evidence="7">
    <location>
        <position position="183"/>
    </location>
</feature>
<keyword evidence="4 7" id="KW-0573">Peptidoglycan synthesis</keyword>
<dbReference type="InterPro" id="IPR015942">
    <property type="entry name" value="Asp/Glu/hydantoin_racemase"/>
</dbReference>
<evidence type="ECO:0000256" key="2">
    <source>
        <dbReference type="ARBA" id="ARBA00013090"/>
    </source>
</evidence>
<reference evidence="8" key="1">
    <citation type="submission" date="2022-01" db="EMBL/GenBank/DDBJ databases">
        <title>Whole genome-based taxonomy of the Shewanellaceae.</title>
        <authorList>
            <person name="Martin-Rodriguez A.J."/>
        </authorList>
    </citation>
    <scope>NUCLEOTIDE SEQUENCE</scope>
    <source>
        <strain evidence="8">DSM 16422</strain>
    </source>
</reference>
<protein>
    <recommendedName>
        <fullName evidence="2 7">Glutamate racemase</fullName>
        <ecNumber evidence="2 7">5.1.1.3</ecNumber>
    </recommendedName>
</protein>
<keyword evidence="3 7" id="KW-0133">Cell shape</keyword>
<organism evidence="8 9">
    <name type="scientific">Shewanella gaetbuli</name>
    <dbReference type="NCBI Taxonomy" id="220752"/>
    <lineage>
        <taxon>Bacteria</taxon>
        <taxon>Pseudomonadati</taxon>
        <taxon>Pseudomonadota</taxon>
        <taxon>Gammaproteobacteria</taxon>
        <taxon>Alteromonadales</taxon>
        <taxon>Shewanellaceae</taxon>
        <taxon>Shewanella</taxon>
    </lineage>
</organism>
<sequence>MTGPILVFDSGIGGLSVLTEIRKQLPNNHYHYLFDNARMPYGNLSEHELVTGCVELIMQQADVIKPSVIVVACNTASTLVLPKLRQRLSVPIVGVVPAIKPAAAKSINKHIGLLATPGTVARDYTQVLINNFANDCTVELFGSSELVLMAEEYIASGEIDLGKLEKVLRPITLTDIDVLVLGCTHFPIIAQHISSIIGKNVQLLDSGEAIANRVSSLITKEEYLNSKLDVSFTKKIAEGLNKALVDYGFTTMKLITD</sequence>
<dbReference type="SUPFAM" id="SSF53681">
    <property type="entry name" value="Aspartate/glutamate racemase"/>
    <property type="match status" value="2"/>
</dbReference>
<dbReference type="EMBL" id="JAKIKP010000017">
    <property type="protein sequence ID" value="MCL1144191.1"/>
    <property type="molecule type" value="Genomic_DNA"/>
</dbReference>
<keyword evidence="6 7" id="KW-0961">Cell wall biogenesis/degradation</keyword>
<dbReference type="Proteomes" id="UP001139333">
    <property type="component" value="Unassembled WGS sequence"/>
</dbReference>
<evidence type="ECO:0000256" key="4">
    <source>
        <dbReference type="ARBA" id="ARBA00022984"/>
    </source>
</evidence>
<evidence type="ECO:0000256" key="7">
    <source>
        <dbReference type="HAMAP-Rule" id="MF_00258"/>
    </source>
</evidence>